<dbReference type="PROSITE" id="PS50869">
    <property type="entry name" value="BRICHOS"/>
    <property type="match status" value="1"/>
</dbReference>
<keyword evidence="3" id="KW-1133">Transmembrane helix</keyword>
<dbReference type="HOGENOM" id="CLU_950889_0_0_1"/>
<dbReference type="Gene3D" id="3.30.390.150">
    <property type="match status" value="1"/>
</dbReference>
<organism evidence="5 6">
    <name type="scientific">Lottia gigantea</name>
    <name type="common">Giant owl limpet</name>
    <dbReference type="NCBI Taxonomy" id="225164"/>
    <lineage>
        <taxon>Eukaryota</taxon>
        <taxon>Metazoa</taxon>
        <taxon>Spiralia</taxon>
        <taxon>Lophotrochozoa</taxon>
        <taxon>Mollusca</taxon>
        <taxon>Gastropoda</taxon>
        <taxon>Patellogastropoda</taxon>
        <taxon>Lottioidea</taxon>
        <taxon>Lottiidae</taxon>
        <taxon>Lottia</taxon>
    </lineage>
</organism>
<dbReference type="RefSeq" id="XP_009049383.1">
    <property type="nucleotide sequence ID" value="XM_009051135.1"/>
</dbReference>
<dbReference type="KEGG" id="lgi:LOTGIDRAFT_230875"/>
<gene>
    <name evidence="5" type="ORF">LOTGIDRAFT_230875</name>
</gene>
<dbReference type="CTD" id="20248409"/>
<dbReference type="Pfam" id="PF04089">
    <property type="entry name" value="BRICHOS"/>
    <property type="match status" value="1"/>
</dbReference>
<keyword evidence="1" id="KW-1015">Disulfide bond</keyword>
<evidence type="ECO:0000313" key="6">
    <source>
        <dbReference type="Proteomes" id="UP000030746"/>
    </source>
</evidence>
<dbReference type="SMART" id="SM01039">
    <property type="entry name" value="BRICHOS"/>
    <property type="match status" value="1"/>
</dbReference>
<feature type="region of interest" description="Disordered" evidence="2">
    <location>
        <begin position="1"/>
        <end position="53"/>
    </location>
</feature>
<dbReference type="InterPro" id="IPR007084">
    <property type="entry name" value="BRICHOS_dom"/>
</dbReference>
<feature type="domain" description="BRICHOS" evidence="4">
    <location>
        <begin position="167"/>
        <end position="256"/>
    </location>
</feature>
<proteinExistence type="predicted"/>
<sequence length="293" mass="33606">MSPPTYDPNIKQDTKIQIPEQDLKKPEKLEFQPSDKENENDLNAEKEAEDAKHAKKIEKQQVKIVRKQLKHERKQDKREYKLKLAQCKMLVRDRVGGVRKRCTWLVILGVAVIITAGILGIFAIKQHFTAVHKQVFKHQAIINGRAYPELVEVDYDRKLITIKNARSGIIYPADILMDYKQLVVAYRDLNTNTCYIDKLKKPFDKTLKDIAKKQKVKPIDMRRVIPSREPIEPGLVRRFAGDLIEKHCHDIPAFWIVDIKHDIIPLELAPRPDAPVPVPPVAPGPGPAPEPEI</sequence>
<dbReference type="OrthoDB" id="6107316at2759"/>
<reference evidence="5 6" key="1">
    <citation type="journal article" date="2013" name="Nature">
        <title>Insights into bilaterian evolution from three spiralian genomes.</title>
        <authorList>
            <person name="Simakov O."/>
            <person name="Marletaz F."/>
            <person name="Cho S.J."/>
            <person name="Edsinger-Gonzales E."/>
            <person name="Havlak P."/>
            <person name="Hellsten U."/>
            <person name="Kuo D.H."/>
            <person name="Larsson T."/>
            <person name="Lv J."/>
            <person name="Arendt D."/>
            <person name="Savage R."/>
            <person name="Osoegawa K."/>
            <person name="de Jong P."/>
            <person name="Grimwood J."/>
            <person name="Chapman J.A."/>
            <person name="Shapiro H."/>
            <person name="Aerts A."/>
            <person name="Otillar R.P."/>
            <person name="Terry A.Y."/>
            <person name="Boore J.L."/>
            <person name="Grigoriev I.V."/>
            <person name="Lindberg D.R."/>
            <person name="Seaver E.C."/>
            <person name="Weisblat D.A."/>
            <person name="Putnam N.H."/>
            <person name="Rokhsar D.S."/>
        </authorList>
    </citation>
    <scope>NUCLEOTIDE SEQUENCE [LARGE SCALE GENOMIC DNA]</scope>
</reference>
<evidence type="ECO:0000256" key="3">
    <source>
        <dbReference type="SAM" id="Phobius"/>
    </source>
</evidence>
<evidence type="ECO:0000256" key="2">
    <source>
        <dbReference type="SAM" id="MobiDB-lite"/>
    </source>
</evidence>
<feature type="transmembrane region" description="Helical" evidence="3">
    <location>
        <begin position="102"/>
        <end position="124"/>
    </location>
</feature>
<evidence type="ECO:0000313" key="5">
    <source>
        <dbReference type="EMBL" id="ESO99943.1"/>
    </source>
</evidence>
<dbReference type="AlphaFoldDB" id="V4A7M1"/>
<dbReference type="Proteomes" id="UP000030746">
    <property type="component" value="Unassembled WGS sequence"/>
</dbReference>
<name>V4A7M1_LOTGI</name>
<keyword evidence="6" id="KW-1185">Reference proteome</keyword>
<accession>V4A7M1</accession>
<dbReference type="GeneID" id="20248409"/>
<evidence type="ECO:0000259" key="4">
    <source>
        <dbReference type="PROSITE" id="PS50869"/>
    </source>
</evidence>
<dbReference type="EMBL" id="KB200869">
    <property type="protein sequence ID" value="ESO99943.1"/>
    <property type="molecule type" value="Genomic_DNA"/>
</dbReference>
<feature type="compositionally biased region" description="Basic and acidic residues" evidence="2">
    <location>
        <begin position="21"/>
        <end position="53"/>
    </location>
</feature>
<protein>
    <recommendedName>
        <fullName evidence="4">BRICHOS domain-containing protein</fullName>
    </recommendedName>
</protein>
<keyword evidence="3" id="KW-0472">Membrane</keyword>
<evidence type="ECO:0000256" key="1">
    <source>
        <dbReference type="ARBA" id="ARBA00023157"/>
    </source>
</evidence>
<keyword evidence="3" id="KW-0812">Transmembrane</keyword>